<dbReference type="EMBL" id="JAYKXN010000002">
    <property type="protein sequence ID" value="KAK7309931.1"/>
    <property type="molecule type" value="Genomic_DNA"/>
</dbReference>
<feature type="region of interest" description="Disordered" evidence="1">
    <location>
        <begin position="1"/>
        <end position="20"/>
    </location>
</feature>
<comment type="caution">
    <text evidence="2">The sequence shown here is derived from an EMBL/GenBank/DDBJ whole genome shotgun (WGS) entry which is preliminary data.</text>
</comment>
<accession>A0AAN9K4Q7</accession>
<evidence type="ECO:0000256" key="1">
    <source>
        <dbReference type="SAM" id="MobiDB-lite"/>
    </source>
</evidence>
<name>A0AAN9K4Q7_CLITE</name>
<sequence length="75" mass="8533">MLEEKRSVRVVSGGEDQTELGRRQGAPVVPLLLLMVILLNPPWKLLNARVTSLVQKIRKRAKGEERSECDDDHEQ</sequence>
<organism evidence="2 3">
    <name type="scientific">Clitoria ternatea</name>
    <name type="common">Butterfly pea</name>
    <dbReference type="NCBI Taxonomy" id="43366"/>
    <lineage>
        <taxon>Eukaryota</taxon>
        <taxon>Viridiplantae</taxon>
        <taxon>Streptophyta</taxon>
        <taxon>Embryophyta</taxon>
        <taxon>Tracheophyta</taxon>
        <taxon>Spermatophyta</taxon>
        <taxon>Magnoliopsida</taxon>
        <taxon>eudicotyledons</taxon>
        <taxon>Gunneridae</taxon>
        <taxon>Pentapetalae</taxon>
        <taxon>rosids</taxon>
        <taxon>fabids</taxon>
        <taxon>Fabales</taxon>
        <taxon>Fabaceae</taxon>
        <taxon>Papilionoideae</taxon>
        <taxon>50 kb inversion clade</taxon>
        <taxon>NPAAA clade</taxon>
        <taxon>indigoferoid/millettioid clade</taxon>
        <taxon>Phaseoleae</taxon>
        <taxon>Clitoria</taxon>
    </lineage>
</organism>
<protein>
    <submittedName>
        <fullName evidence="2">Uncharacterized protein</fullName>
    </submittedName>
</protein>
<proteinExistence type="predicted"/>
<gene>
    <name evidence="2" type="ORF">RJT34_07071</name>
</gene>
<evidence type="ECO:0000313" key="3">
    <source>
        <dbReference type="Proteomes" id="UP001359559"/>
    </source>
</evidence>
<reference evidence="2 3" key="1">
    <citation type="submission" date="2024-01" db="EMBL/GenBank/DDBJ databases">
        <title>The genomes of 5 underutilized Papilionoideae crops provide insights into root nodulation and disease resistance.</title>
        <authorList>
            <person name="Yuan L."/>
        </authorList>
    </citation>
    <scope>NUCLEOTIDE SEQUENCE [LARGE SCALE GENOMIC DNA]</scope>
    <source>
        <strain evidence="2">LY-2023</strain>
        <tissue evidence="2">Leaf</tissue>
    </source>
</reference>
<evidence type="ECO:0000313" key="2">
    <source>
        <dbReference type="EMBL" id="KAK7309931.1"/>
    </source>
</evidence>
<keyword evidence="3" id="KW-1185">Reference proteome</keyword>
<dbReference type="Proteomes" id="UP001359559">
    <property type="component" value="Unassembled WGS sequence"/>
</dbReference>
<dbReference type="AlphaFoldDB" id="A0AAN9K4Q7"/>